<evidence type="ECO:0000256" key="1">
    <source>
        <dbReference type="SAM" id="Phobius"/>
    </source>
</evidence>
<evidence type="ECO:0000313" key="3">
    <source>
        <dbReference type="Proteomes" id="UP001223144"/>
    </source>
</evidence>
<dbReference type="EMBL" id="JARWBG010000032">
    <property type="protein sequence ID" value="MDH2391796.1"/>
    <property type="molecule type" value="Genomic_DNA"/>
</dbReference>
<keyword evidence="1" id="KW-1133">Transmembrane helix</keyword>
<protein>
    <submittedName>
        <fullName evidence="2">Uncharacterized protein</fullName>
    </submittedName>
</protein>
<keyword evidence="3" id="KW-1185">Reference proteome</keyword>
<dbReference type="RefSeq" id="WP_279930717.1">
    <property type="nucleotide sequence ID" value="NZ_JARWBG010000032.1"/>
</dbReference>
<gene>
    <name evidence="2" type="ORF">QCN29_24065</name>
</gene>
<dbReference type="Proteomes" id="UP001223144">
    <property type="component" value="Unassembled WGS sequence"/>
</dbReference>
<sequence>MQRLDVWTWWKEVAVASVVTLAAYVALTAVAVVVAGRDYSATDDDSGWLIFGLAACAGGWASARYGSRRRA</sequence>
<keyword evidence="1" id="KW-0812">Transmembrane</keyword>
<name>A0ABT6HSV5_9ACTN</name>
<proteinExistence type="predicted"/>
<feature type="transmembrane region" description="Helical" evidence="1">
    <location>
        <begin position="47"/>
        <end position="66"/>
    </location>
</feature>
<organism evidence="2 3">
    <name type="scientific">Streptomyces chengmaiensis</name>
    <dbReference type="NCBI Taxonomy" id="3040919"/>
    <lineage>
        <taxon>Bacteria</taxon>
        <taxon>Bacillati</taxon>
        <taxon>Actinomycetota</taxon>
        <taxon>Actinomycetes</taxon>
        <taxon>Kitasatosporales</taxon>
        <taxon>Streptomycetaceae</taxon>
        <taxon>Streptomyces</taxon>
    </lineage>
</organism>
<comment type="caution">
    <text evidence="2">The sequence shown here is derived from an EMBL/GenBank/DDBJ whole genome shotgun (WGS) entry which is preliminary data.</text>
</comment>
<feature type="transmembrane region" description="Helical" evidence="1">
    <location>
        <begin position="12"/>
        <end position="35"/>
    </location>
</feature>
<reference evidence="2 3" key="1">
    <citation type="submission" date="2023-04" db="EMBL/GenBank/DDBJ databases">
        <title>Streptomyces chengmaiensis sp. nov. isolated from the stem of mangrove plant in Hainan.</title>
        <authorList>
            <person name="Huang X."/>
            <person name="Zhou S."/>
            <person name="Chu X."/>
            <person name="Xie Y."/>
            <person name="Lin Y."/>
        </authorList>
    </citation>
    <scope>NUCLEOTIDE SEQUENCE [LARGE SCALE GENOMIC DNA]</scope>
    <source>
        <strain evidence="2 3">HNM0663</strain>
    </source>
</reference>
<accession>A0ABT6HSV5</accession>
<keyword evidence="1" id="KW-0472">Membrane</keyword>
<evidence type="ECO:0000313" key="2">
    <source>
        <dbReference type="EMBL" id="MDH2391796.1"/>
    </source>
</evidence>